<comment type="caution">
    <text evidence="5">The sequence shown here is derived from an EMBL/GenBank/DDBJ whole genome shotgun (WGS) entry which is preliminary data.</text>
</comment>
<feature type="domain" description="HTH luxR-type" evidence="4">
    <location>
        <begin position="217"/>
        <end position="282"/>
    </location>
</feature>
<dbReference type="InterPro" id="IPR003018">
    <property type="entry name" value="GAF"/>
</dbReference>
<dbReference type="PROSITE" id="PS00622">
    <property type="entry name" value="HTH_LUXR_1"/>
    <property type="match status" value="1"/>
</dbReference>
<dbReference type="InterPro" id="IPR016032">
    <property type="entry name" value="Sig_transdc_resp-reg_C-effctor"/>
</dbReference>
<dbReference type="eggNOG" id="COG2197">
    <property type="taxonomic scope" value="Bacteria"/>
</dbReference>
<dbReference type="EMBL" id="JACHBQ010000001">
    <property type="protein sequence ID" value="MBB5640717.1"/>
    <property type="molecule type" value="Genomic_DNA"/>
</dbReference>
<dbReference type="SUPFAM" id="SSF55781">
    <property type="entry name" value="GAF domain-like"/>
    <property type="match status" value="1"/>
</dbReference>
<evidence type="ECO:0000313" key="7">
    <source>
        <dbReference type="Proteomes" id="UP000029864"/>
    </source>
</evidence>
<protein>
    <submittedName>
        <fullName evidence="6">DNA-binding CsgD family transcriptional regulator</fullName>
    </submittedName>
</protein>
<dbReference type="PROSITE" id="PS50043">
    <property type="entry name" value="HTH_LUXR_2"/>
    <property type="match status" value="1"/>
</dbReference>
<dbReference type="InterPro" id="IPR000792">
    <property type="entry name" value="Tscrpt_reg_LuxR_C"/>
</dbReference>
<dbReference type="GO" id="GO:0003677">
    <property type="term" value="F:DNA binding"/>
    <property type="evidence" value="ECO:0007669"/>
    <property type="project" value="UniProtKB-KW"/>
</dbReference>
<keyword evidence="3" id="KW-0804">Transcription</keyword>
<evidence type="ECO:0000313" key="8">
    <source>
        <dbReference type="Proteomes" id="UP000561726"/>
    </source>
</evidence>
<evidence type="ECO:0000313" key="6">
    <source>
        <dbReference type="EMBL" id="MBB5640717.1"/>
    </source>
</evidence>
<proteinExistence type="predicted"/>
<dbReference type="GO" id="GO:0006355">
    <property type="term" value="P:regulation of DNA-templated transcription"/>
    <property type="evidence" value="ECO:0007669"/>
    <property type="project" value="InterPro"/>
</dbReference>
<evidence type="ECO:0000259" key="4">
    <source>
        <dbReference type="PROSITE" id="PS50043"/>
    </source>
</evidence>
<dbReference type="PANTHER" id="PTHR44688">
    <property type="entry name" value="DNA-BINDING TRANSCRIPTIONAL ACTIVATOR DEVR_DOSR"/>
    <property type="match status" value="1"/>
</dbReference>
<sequence length="285" mass="30936">MLVDGNDVYRPSDRELLKGAIRQIAAQSGIGVIFAGLVDRSELTITEFYGTTTQGLKNLRVNPGEGVGGRALFQTRPVGVNDYFESDRITHQHDEAVRIEGLHAMVALPLVVDGRARGILYASTRERTTFGERVITELSASASLISRELIIRDEVDSRVSILRVVHGTAAESSDRDLLEVVRLAHAELLALARTTDDPELSERILAVTARLEGGGTAQSGAPRLTRRETDVLAQVALGCSYAEVGKRLALQAVTVKSYMQAIMGKLSVHSRTEAVVVARTLRLLP</sequence>
<accession>A0A099JH70</accession>
<name>A0A099JH70_9MICO</name>
<keyword evidence="2 6" id="KW-0238">DNA-binding</keyword>
<dbReference type="RefSeq" id="WP_035836116.1">
    <property type="nucleotide sequence ID" value="NZ_JACHBQ010000001.1"/>
</dbReference>
<dbReference type="PANTHER" id="PTHR44688:SF16">
    <property type="entry name" value="DNA-BINDING TRANSCRIPTIONAL ACTIVATOR DEVR_DOSR"/>
    <property type="match status" value="1"/>
</dbReference>
<dbReference type="Proteomes" id="UP000561726">
    <property type="component" value="Unassembled WGS sequence"/>
</dbReference>
<dbReference type="Proteomes" id="UP000029864">
    <property type="component" value="Unassembled WGS sequence"/>
</dbReference>
<dbReference type="CDD" id="cd06170">
    <property type="entry name" value="LuxR_C_like"/>
    <property type="match status" value="1"/>
</dbReference>
<evidence type="ECO:0000256" key="2">
    <source>
        <dbReference type="ARBA" id="ARBA00023125"/>
    </source>
</evidence>
<dbReference type="PRINTS" id="PR00038">
    <property type="entry name" value="HTHLUXR"/>
</dbReference>
<dbReference type="OrthoDB" id="4069167at2"/>
<dbReference type="EMBL" id="JPXF01000024">
    <property type="protein sequence ID" value="KGJ77546.1"/>
    <property type="molecule type" value="Genomic_DNA"/>
</dbReference>
<dbReference type="AlphaFoldDB" id="A0A099JH70"/>
<dbReference type="InterPro" id="IPR029016">
    <property type="entry name" value="GAF-like_dom_sf"/>
</dbReference>
<dbReference type="STRING" id="1001240.GY21_07580"/>
<dbReference type="Gene3D" id="1.10.10.10">
    <property type="entry name" value="Winged helix-like DNA-binding domain superfamily/Winged helix DNA-binding domain"/>
    <property type="match status" value="1"/>
</dbReference>
<dbReference type="Pfam" id="PF00196">
    <property type="entry name" value="GerE"/>
    <property type="match status" value="1"/>
</dbReference>
<dbReference type="SMART" id="SM00421">
    <property type="entry name" value="HTH_LUXR"/>
    <property type="match status" value="1"/>
</dbReference>
<evidence type="ECO:0000256" key="3">
    <source>
        <dbReference type="ARBA" id="ARBA00023163"/>
    </source>
</evidence>
<evidence type="ECO:0000313" key="5">
    <source>
        <dbReference type="EMBL" id="KGJ77546.1"/>
    </source>
</evidence>
<reference evidence="5 7" key="1">
    <citation type="submission" date="2014-08" db="EMBL/GenBank/DDBJ databases">
        <authorList>
            <person name="Sisinthy S."/>
        </authorList>
    </citation>
    <scope>NUCLEOTIDE SEQUENCE [LARGE SCALE GENOMIC DNA]</scope>
    <source>
        <strain evidence="5 7">RuG17</strain>
    </source>
</reference>
<evidence type="ECO:0000256" key="1">
    <source>
        <dbReference type="ARBA" id="ARBA00023015"/>
    </source>
</evidence>
<dbReference type="Pfam" id="PF13185">
    <property type="entry name" value="GAF_2"/>
    <property type="match status" value="1"/>
</dbReference>
<keyword evidence="1" id="KW-0805">Transcription regulation</keyword>
<dbReference type="Gene3D" id="3.30.450.40">
    <property type="match status" value="1"/>
</dbReference>
<organism evidence="5 7">
    <name type="scientific">Cryobacterium roopkundense</name>
    <dbReference type="NCBI Taxonomy" id="1001240"/>
    <lineage>
        <taxon>Bacteria</taxon>
        <taxon>Bacillati</taxon>
        <taxon>Actinomycetota</taxon>
        <taxon>Actinomycetes</taxon>
        <taxon>Micrococcales</taxon>
        <taxon>Microbacteriaceae</taxon>
        <taxon>Cryobacterium</taxon>
    </lineage>
</organism>
<gene>
    <name evidence="6" type="ORF">BJ997_001265</name>
    <name evidence="5" type="ORF">GY21_07580</name>
</gene>
<reference evidence="6 8" key="2">
    <citation type="submission" date="2020-08" db="EMBL/GenBank/DDBJ databases">
        <title>Sequencing the genomes of 1000 actinobacteria strains.</title>
        <authorList>
            <person name="Klenk H.-P."/>
        </authorList>
    </citation>
    <scope>NUCLEOTIDE SEQUENCE [LARGE SCALE GENOMIC DNA]</scope>
    <source>
        <strain evidence="6 8">DSM 21065</strain>
    </source>
</reference>
<dbReference type="SUPFAM" id="SSF46894">
    <property type="entry name" value="C-terminal effector domain of the bipartite response regulators"/>
    <property type="match status" value="1"/>
</dbReference>
<dbReference type="InterPro" id="IPR036388">
    <property type="entry name" value="WH-like_DNA-bd_sf"/>
</dbReference>
<keyword evidence="7" id="KW-1185">Reference proteome</keyword>